<gene>
    <name evidence="1" type="ORF">G9X64_32010</name>
</gene>
<name>A0A7Y3WIA5_9HYPH</name>
<evidence type="ECO:0000313" key="2">
    <source>
        <dbReference type="Proteomes" id="UP000519972"/>
    </source>
</evidence>
<evidence type="ECO:0000313" key="1">
    <source>
        <dbReference type="EMBL" id="NNU41024.1"/>
    </source>
</evidence>
<dbReference type="EMBL" id="JABFCN010000062">
    <property type="protein sequence ID" value="NNU41024.1"/>
    <property type="molecule type" value="Genomic_DNA"/>
</dbReference>
<reference evidence="1 2" key="1">
    <citation type="submission" date="2020-02" db="EMBL/GenBank/DDBJ databases">
        <authorList>
            <person name="Sun Q."/>
        </authorList>
    </citation>
    <scope>NUCLEOTIDE SEQUENCE [LARGE SCALE GENOMIC DNA]</scope>
    <source>
        <strain evidence="1 2">CCBAU 03386</strain>
    </source>
</reference>
<dbReference type="AlphaFoldDB" id="A0A7Y3WIA5"/>
<accession>A0A7Y3WIA5</accession>
<proteinExistence type="predicted"/>
<comment type="caution">
    <text evidence="1">The sequence shown here is derived from an EMBL/GenBank/DDBJ whole genome shotgun (WGS) entry which is preliminary data.</text>
</comment>
<dbReference type="RefSeq" id="WP_171378148.1">
    <property type="nucleotide sequence ID" value="NZ_JABFCN010000062.1"/>
</dbReference>
<keyword evidence="2" id="KW-1185">Reference proteome</keyword>
<organism evidence="1 2">
    <name type="scientific">Rhizobium sophorae</name>
    <dbReference type="NCBI Taxonomy" id="1535242"/>
    <lineage>
        <taxon>Bacteria</taxon>
        <taxon>Pseudomonadati</taxon>
        <taxon>Pseudomonadota</taxon>
        <taxon>Alphaproteobacteria</taxon>
        <taxon>Hyphomicrobiales</taxon>
        <taxon>Rhizobiaceae</taxon>
        <taxon>Rhizobium/Agrobacterium group</taxon>
        <taxon>Rhizobium</taxon>
    </lineage>
</organism>
<sequence length="107" mass="11655">MPNMNLTSGFVSELVRAANQIEILSISEVRRLLQRSIATIRDLRQAVGIPSDGTANDALVRLKLASEGVERLSHEKQAKALLETADLIRTLGIVHQSGTQVSVRPVD</sequence>
<dbReference type="Proteomes" id="UP000519972">
    <property type="component" value="Unassembled WGS sequence"/>
</dbReference>
<protein>
    <submittedName>
        <fullName evidence="1">Uncharacterized protein</fullName>
    </submittedName>
</protein>